<gene>
    <name evidence="3" type="ORF">H1D24_04650</name>
</gene>
<dbReference type="InterPro" id="IPR011335">
    <property type="entry name" value="Restrct_endonuc-II-like"/>
</dbReference>
<dbReference type="Pfam" id="PF05685">
    <property type="entry name" value="Uma2"/>
    <property type="match status" value="1"/>
</dbReference>
<dbReference type="RefSeq" id="WP_181656070.1">
    <property type="nucleotide sequence ID" value="NZ_JACEHE010000002.1"/>
</dbReference>
<evidence type="ECO:0000259" key="2">
    <source>
        <dbReference type="Pfam" id="PF05685"/>
    </source>
</evidence>
<dbReference type="SUPFAM" id="SSF52980">
    <property type="entry name" value="Restriction endonuclease-like"/>
    <property type="match status" value="1"/>
</dbReference>
<feature type="domain" description="Putative restriction endonuclease" evidence="2">
    <location>
        <begin position="24"/>
        <end position="194"/>
    </location>
</feature>
<dbReference type="GO" id="GO:0004519">
    <property type="term" value="F:endonuclease activity"/>
    <property type="evidence" value="ECO:0007669"/>
    <property type="project" value="UniProtKB-KW"/>
</dbReference>
<proteinExistence type="predicted"/>
<dbReference type="AlphaFoldDB" id="A0A7W0DHD3"/>
<dbReference type="Gene3D" id="3.90.1570.10">
    <property type="entry name" value="tt1808, chain A"/>
    <property type="match status" value="1"/>
</dbReference>
<keyword evidence="3" id="KW-0255">Endonuclease</keyword>
<sequence length="203" mass="22379">MTRLGAAAVVPGAPDRRRRPQMPVEDFEELARRAPETVWLEFIGGRLAVKRGPDGNRSEIISWLQGLWAGRARSPWLYVYRGLRTESDGMGRVSADGVLALAGHFVGHGDWSDPGGVLMAVEVTAGDPDTDWFTRMEKPDGYAASGIPVYLLIDRDDCSVTVFTHPEDGRYRRQVKEPFGAAVKIPDPVGLTLETEALKEFVD</sequence>
<dbReference type="PANTHER" id="PTHR35400:SF3">
    <property type="entry name" value="SLL1072 PROTEIN"/>
    <property type="match status" value="1"/>
</dbReference>
<name>A0A7W0DHD3_9ACTN</name>
<dbReference type="PANTHER" id="PTHR35400">
    <property type="entry name" value="SLR1083 PROTEIN"/>
    <property type="match status" value="1"/>
</dbReference>
<feature type="region of interest" description="Disordered" evidence="1">
    <location>
        <begin position="1"/>
        <end position="21"/>
    </location>
</feature>
<comment type="caution">
    <text evidence="3">The sequence shown here is derived from an EMBL/GenBank/DDBJ whole genome shotgun (WGS) entry which is preliminary data.</text>
</comment>
<keyword evidence="3" id="KW-0378">Hydrolase</keyword>
<keyword evidence="3" id="KW-0540">Nuclease</keyword>
<evidence type="ECO:0000313" key="4">
    <source>
        <dbReference type="Proteomes" id="UP000545761"/>
    </source>
</evidence>
<accession>A0A7W0DHD3</accession>
<evidence type="ECO:0000313" key="3">
    <source>
        <dbReference type="EMBL" id="MBA2945134.1"/>
    </source>
</evidence>
<reference evidence="3 4" key="1">
    <citation type="submission" date="2020-07" db="EMBL/GenBank/DDBJ databases">
        <title>Streptomyces isolated from Indian soil.</title>
        <authorList>
            <person name="Mandal S."/>
            <person name="Maiti P.K."/>
        </authorList>
    </citation>
    <scope>NUCLEOTIDE SEQUENCE [LARGE SCALE GENOMIC DNA]</scope>
    <source>
        <strain evidence="3 4">PSKA28</strain>
    </source>
</reference>
<dbReference type="CDD" id="cd06260">
    <property type="entry name" value="DUF820-like"/>
    <property type="match status" value="1"/>
</dbReference>
<organism evidence="3 4">
    <name type="scientific">Streptomyces himalayensis subsp. himalayensis</name>
    <dbReference type="NCBI Taxonomy" id="2756131"/>
    <lineage>
        <taxon>Bacteria</taxon>
        <taxon>Bacillati</taxon>
        <taxon>Actinomycetota</taxon>
        <taxon>Actinomycetes</taxon>
        <taxon>Kitasatosporales</taxon>
        <taxon>Streptomycetaceae</taxon>
        <taxon>Streptomyces</taxon>
        <taxon>Streptomyces himalayensis</taxon>
    </lineage>
</organism>
<evidence type="ECO:0000256" key="1">
    <source>
        <dbReference type="SAM" id="MobiDB-lite"/>
    </source>
</evidence>
<dbReference type="InterPro" id="IPR012296">
    <property type="entry name" value="Nuclease_put_TT1808"/>
</dbReference>
<dbReference type="InterPro" id="IPR008538">
    <property type="entry name" value="Uma2"/>
</dbReference>
<dbReference type="Proteomes" id="UP000545761">
    <property type="component" value="Unassembled WGS sequence"/>
</dbReference>
<protein>
    <submittedName>
        <fullName evidence="3">Uma2 family endonuclease</fullName>
    </submittedName>
</protein>
<dbReference type="EMBL" id="JACEHE010000002">
    <property type="protein sequence ID" value="MBA2945134.1"/>
    <property type="molecule type" value="Genomic_DNA"/>
</dbReference>